<evidence type="ECO:0000256" key="2">
    <source>
        <dbReference type="ARBA" id="ARBA00022722"/>
    </source>
</evidence>
<organism evidence="7">
    <name type="scientific">freshwater metagenome</name>
    <dbReference type="NCBI Taxonomy" id="449393"/>
    <lineage>
        <taxon>unclassified sequences</taxon>
        <taxon>metagenomes</taxon>
        <taxon>ecological metagenomes</taxon>
    </lineage>
</organism>
<dbReference type="GO" id="GO:0006308">
    <property type="term" value="P:DNA catabolic process"/>
    <property type="evidence" value="ECO:0007669"/>
    <property type="project" value="InterPro"/>
</dbReference>
<keyword evidence="3" id="KW-0378">Hydrolase</keyword>
<feature type="domain" description="Exonuclease VII large subunit C-terminal" evidence="5">
    <location>
        <begin position="155"/>
        <end position="444"/>
    </location>
</feature>
<accession>A0A6J6RF77</accession>
<dbReference type="Pfam" id="PF02601">
    <property type="entry name" value="Exonuc_VII_L"/>
    <property type="match status" value="1"/>
</dbReference>
<dbReference type="InterPro" id="IPR020579">
    <property type="entry name" value="Exonuc_VII_lsu_C"/>
</dbReference>
<name>A0A6J6RF77_9ZZZZ</name>
<dbReference type="EMBL" id="CAEZXX010000129">
    <property type="protein sequence ID" value="CAB4720098.1"/>
    <property type="molecule type" value="Genomic_DNA"/>
</dbReference>
<evidence type="ECO:0000256" key="3">
    <source>
        <dbReference type="ARBA" id="ARBA00022801"/>
    </source>
</evidence>
<keyword evidence="4" id="KW-0269">Exonuclease</keyword>
<dbReference type="AlphaFoldDB" id="A0A6J6RF77"/>
<dbReference type="Pfam" id="PF13742">
    <property type="entry name" value="tRNA_anti_2"/>
    <property type="match status" value="1"/>
</dbReference>
<keyword evidence="1" id="KW-0963">Cytoplasm</keyword>
<proteinExistence type="inferred from homology"/>
<evidence type="ECO:0000256" key="1">
    <source>
        <dbReference type="ARBA" id="ARBA00022490"/>
    </source>
</evidence>
<dbReference type="HAMAP" id="MF_00378">
    <property type="entry name" value="Exonuc_7_L"/>
    <property type="match status" value="1"/>
</dbReference>
<sequence>MGQNGSMSQGALEFDEQQESADATLTVSQLIDEINGSLADRFGRGVWVSGEIKGFRPATGKHLYFDLVEERNGQRAVISVAFFMGVQTRLRPKLAQANLELADGVKVRIFGALDMYAPTGRVSFKMNDLDPRFTLGDLAAQREDVIRRLQATGRFAANQETYLAPVPLNVGLVTSIDSAAYNDFVKHLDTAGIGFRVVELDARMQGEECPGMVSAGIRRFGARGDIDVIVVIRGGGSKNDLAWFDNEQIALAIMDSPLPVLTGIGHEIDRHIADDVAYESFKTPTAVADRLIEQVLAFRQDAESVWDAITARVASVVDAGSGQLDGIAHRIARATRAVVERSDERLSGSAGRLAPLAASVVNQALTRTATAQQRLVVATRTHVSRATARLDSAENHVRLLDPVHTLARGWSITRNGKGNVVRSVADTSPGDALVTTVADGTIRSTVQGTNP</sequence>
<evidence type="ECO:0000256" key="4">
    <source>
        <dbReference type="ARBA" id="ARBA00022839"/>
    </source>
</evidence>
<dbReference type="InterPro" id="IPR003753">
    <property type="entry name" value="Exonuc_VII_L"/>
</dbReference>
<dbReference type="PANTHER" id="PTHR30008:SF0">
    <property type="entry name" value="EXODEOXYRIBONUCLEASE 7 LARGE SUBUNIT"/>
    <property type="match status" value="1"/>
</dbReference>
<reference evidence="7" key="1">
    <citation type="submission" date="2020-05" db="EMBL/GenBank/DDBJ databases">
        <authorList>
            <person name="Chiriac C."/>
            <person name="Salcher M."/>
            <person name="Ghai R."/>
            <person name="Kavagutti S V."/>
        </authorList>
    </citation>
    <scope>NUCLEOTIDE SEQUENCE</scope>
</reference>
<gene>
    <name evidence="7" type="ORF">UFOPK2602_01674</name>
</gene>
<dbReference type="PANTHER" id="PTHR30008">
    <property type="entry name" value="EXODEOXYRIBONUCLEASE 7 LARGE SUBUNIT"/>
    <property type="match status" value="1"/>
</dbReference>
<keyword evidence="2" id="KW-0540">Nuclease</keyword>
<feature type="domain" description="OB-fold nucleic acid binding" evidence="6">
    <location>
        <begin position="25"/>
        <end position="129"/>
    </location>
</feature>
<dbReference type="GO" id="GO:0008855">
    <property type="term" value="F:exodeoxyribonuclease VII activity"/>
    <property type="evidence" value="ECO:0007669"/>
    <property type="project" value="InterPro"/>
</dbReference>
<dbReference type="GO" id="GO:0009318">
    <property type="term" value="C:exodeoxyribonuclease VII complex"/>
    <property type="evidence" value="ECO:0007669"/>
    <property type="project" value="InterPro"/>
</dbReference>
<dbReference type="CDD" id="cd04489">
    <property type="entry name" value="ExoVII_LU_OBF"/>
    <property type="match status" value="1"/>
</dbReference>
<dbReference type="GO" id="GO:0003676">
    <property type="term" value="F:nucleic acid binding"/>
    <property type="evidence" value="ECO:0007669"/>
    <property type="project" value="InterPro"/>
</dbReference>
<evidence type="ECO:0000313" key="7">
    <source>
        <dbReference type="EMBL" id="CAB4720098.1"/>
    </source>
</evidence>
<evidence type="ECO:0000259" key="5">
    <source>
        <dbReference type="Pfam" id="PF02601"/>
    </source>
</evidence>
<protein>
    <submittedName>
        <fullName evidence="7">Unannotated protein</fullName>
    </submittedName>
</protein>
<evidence type="ECO:0000259" key="6">
    <source>
        <dbReference type="Pfam" id="PF13742"/>
    </source>
</evidence>
<dbReference type="NCBIfam" id="TIGR00237">
    <property type="entry name" value="xseA"/>
    <property type="match status" value="1"/>
</dbReference>
<dbReference type="InterPro" id="IPR025824">
    <property type="entry name" value="OB-fold_nuc-bd_dom"/>
</dbReference>